<dbReference type="PRINTS" id="PR00111">
    <property type="entry name" value="ABHYDROLASE"/>
</dbReference>
<proteinExistence type="predicted"/>
<dbReference type="PANTHER" id="PTHR43433:SF5">
    <property type="entry name" value="AB HYDROLASE-1 DOMAIN-CONTAINING PROTEIN"/>
    <property type="match status" value="1"/>
</dbReference>
<feature type="region of interest" description="Disordered" evidence="1">
    <location>
        <begin position="1"/>
        <end position="22"/>
    </location>
</feature>
<dbReference type="Proteomes" id="UP000291591">
    <property type="component" value="Unassembled WGS sequence"/>
</dbReference>
<dbReference type="Pfam" id="PF00561">
    <property type="entry name" value="Abhydrolase_1"/>
    <property type="match status" value="1"/>
</dbReference>
<dbReference type="Gene3D" id="3.40.50.1820">
    <property type="entry name" value="alpha/beta hydrolase"/>
    <property type="match status" value="1"/>
</dbReference>
<feature type="domain" description="AB hydrolase-1" evidence="2">
    <location>
        <begin position="35"/>
        <end position="257"/>
    </location>
</feature>
<organism evidence="3 4">
    <name type="scientific">Pseudonocardia sediminis</name>
    <dbReference type="NCBI Taxonomy" id="1397368"/>
    <lineage>
        <taxon>Bacteria</taxon>
        <taxon>Bacillati</taxon>
        <taxon>Actinomycetota</taxon>
        <taxon>Actinomycetes</taxon>
        <taxon>Pseudonocardiales</taxon>
        <taxon>Pseudonocardiaceae</taxon>
        <taxon>Pseudonocardia</taxon>
    </lineage>
</organism>
<dbReference type="AlphaFoldDB" id="A0A4Q7USA6"/>
<dbReference type="InterPro" id="IPR050471">
    <property type="entry name" value="AB_hydrolase"/>
</dbReference>
<keyword evidence="4" id="KW-1185">Reference proteome</keyword>
<protein>
    <submittedName>
        <fullName evidence="3">Pimeloyl-ACP methyl ester carboxylesterase</fullName>
    </submittedName>
</protein>
<evidence type="ECO:0000259" key="2">
    <source>
        <dbReference type="Pfam" id="PF00561"/>
    </source>
</evidence>
<evidence type="ECO:0000313" key="3">
    <source>
        <dbReference type="EMBL" id="RZT83621.1"/>
    </source>
</evidence>
<dbReference type="PANTHER" id="PTHR43433">
    <property type="entry name" value="HYDROLASE, ALPHA/BETA FOLD FAMILY PROTEIN"/>
    <property type="match status" value="1"/>
</dbReference>
<evidence type="ECO:0000256" key="1">
    <source>
        <dbReference type="SAM" id="MobiDB-lite"/>
    </source>
</evidence>
<reference evidence="3 4" key="1">
    <citation type="submission" date="2019-02" db="EMBL/GenBank/DDBJ databases">
        <title>Sequencing the genomes of 1000 actinobacteria strains.</title>
        <authorList>
            <person name="Klenk H.-P."/>
        </authorList>
    </citation>
    <scope>NUCLEOTIDE SEQUENCE [LARGE SCALE GENOMIC DNA]</scope>
    <source>
        <strain evidence="3 4">DSM 45779</strain>
    </source>
</reference>
<comment type="caution">
    <text evidence="3">The sequence shown here is derived from an EMBL/GenBank/DDBJ whole genome shotgun (WGS) entry which is preliminary data.</text>
</comment>
<gene>
    <name evidence="3" type="ORF">EV383_0432</name>
</gene>
<name>A0A4Q7USA6_PSEST</name>
<sequence length="281" mass="29800">MGLPDAVTSMDTTGRHATAPDGARIGFDVEGDGEPLVLLAGQANSRHWWDPVRDDFSAAYTTIAIDTLGTGTSDTGEHAEWGTRRFARDVVAVLDELGIARAHVYGTSMGGRVAQWVAADAPDRVGALVLGCTTGGGAGAVPADPDVLRPLAGDPDGARRTLMDLMAGPHFQWSHPASLSSVLGDDTMTPRARREHRRASERHDAWDVLPDVTAPTLVLHGTADAFAPPGNGRLLADRIPGATLHLFEGARHAYFLERRADASAVVQDFLAAHPLCGDPRR</sequence>
<accession>A0A4Q7USA6</accession>
<dbReference type="SUPFAM" id="SSF53474">
    <property type="entry name" value="alpha/beta-Hydrolases"/>
    <property type="match status" value="1"/>
</dbReference>
<dbReference type="InterPro" id="IPR000073">
    <property type="entry name" value="AB_hydrolase_1"/>
</dbReference>
<dbReference type="EMBL" id="SHKL01000001">
    <property type="protein sequence ID" value="RZT83621.1"/>
    <property type="molecule type" value="Genomic_DNA"/>
</dbReference>
<dbReference type="InterPro" id="IPR029058">
    <property type="entry name" value="AB_hydrolase_fold"/>
</dbReference>
<evidence type="ECO:0000313" key="4">
    <source>
        <dbReference type="Proteomes" id="UP000291591"/>
    </source>
</evidence>
<dbReference type="GO" id="GO:0003824">
    <property type="term" value="F:catalytic activity"/>
    <property type="evidence" value="ECO:0007669"/>
    <property type="project" value="UniProtKB-ARBA"/>
</dbReference>